<dbReference type="PANTHER" id="PTHR43612:SF3">
    <property type="entry name" value="TRIFUNCTIONAL ENZYME SUBUNIT ALPHA, MITOCHONDRIAL"/>
    <property type="match status" value="1"/>
</dbReference>
<organism evidence="8 9">
    <name type="scientific">SAR324 cluster bacterium</name>
    <dbReference type="NCBI Taxonomy" id="2024889"/>
    <lineage>
        <taxon>Bacteria</taxon>
        <taxon>Deltaproteobacteria</taxon>
        <taxon>SAR324 cluster</taxon>
    </lineage>
</organism>
<dbReference type="Gene3D" id="1.10.1040.50">
    <property type="match status" value="1"/>
</dbReference>
<name>A0A2A4SRH3_9DELT</name>
<dbReference type="InterPro" id="IPR045004">
    <property type="entry name" value="ECH_dom"/>
</dbReference>
<dbReference type="Pfam" id="PF02737">
    <property type="entry name" value="3HCDH_N"/>
    <property type="match status" value="1"/>
</dbReference>
<evidence type="ECO:0000259" key="7">
    <source>
        <dbReference type="Pfam" id="PF16113"/>
    </source>
</evidence>
<dbReference type="Gene3D" id="3.90.226.10">
    <property type="entry name" value="2-enoyl-CoA Hydratase, Chain A, domain 1"/>
    <property type="match status" value="1"/>
</dbReference>
<evidence type="ECO:0000256" key="2">
    <source>
        <dbReference type="ARBA" id="ARBA00023002"/>
    </source>
</evidence>
<evidence type="ECO:0000259" key="5">
    <source>
        <dbReference type="Pfam" id="PF00725"/>
    </source>
</evidence>
<keyword evidence="3" id="KW-0520">NAD</keyword>
<dbReference type="Pfam" id="PF00725">
    <property type="entry name" value="3HCDH"/>
    <property type="match status" value="2"/>
</dbReference>
<dbReference type="SUPFAM" id="SSF51735">
    <property type="entry name" value="NAD(P)-binding Rossmann-fold domains"/>
    <property type="match status" value="1"/>
</dbReference>
<accession>A0A2A4SRH3</accession>
<dbReference type="InterPro" id="IPR006108">
    <property type="entry name" value="3HC_DH_C"/>
</dbReference>
<evidence type="ECO:0000313" key="9">
    <source>
        <dbReference type="Proteomes" id="UP000218113"/>
    </source>
</evidence>
<dbReference type="InterPro" id="IPR036291">
    <property type="entry name" value="NAD(P)-bd_dom_sf"/>
</dbReference>
<dbReference type="PANTHER" id="PTHR43612">
    <property type="entry name" value="TRIFUNCTIONAL ENZYME SUBUNIT ALPHA"/>
    <property type="match status" value="1"/>
</dbReference>
<dbReference type="Gene3D" id="1.10.12.10">
    <property type="entry name" value="Lyase 2-enoyl-coa Hydratase, Chain A, domain 2"/>
    <property type="match status" value="1"/>
</dbReference>
<dbReference type="GO" id="GO:0006635">
    <property type="term" value="P:fatty acid beta-oxidation"/>
    <property type="evidence" value="ECO:0007669"/>
    <property type="project" value="TreeGrafter"/>
</dbReference>
<evidence type="ECO:0000256" key="4">
    <source>
        <dbReference type="ARBA" id="ARBA00049556"/>
    </source>
</evidence>
<dbReference type="Pfam" id="PF16113">
    <property type="entry name" value="ECH_2"/>
    <property type="match status" value="1"/>
</dbReference>
<proteinExistence type="inferred from homology"/>
<dbReference type="SUPFAM" id="SSF48179">
    <property type="entry name" value="6-phosphogluconate dehydrogenase C-terminal domain-like"/>
    <property type="match status" value="2"/>
</dbReference>
<dbReference type="EMBL" id="NVSR01000130">
    <property type="protein sequence ID" value="PCI23996.1"/>
    <property type="molecule type" value="Genomic_DNA"/>
</dbReference>
<protein>
    <submittedName>
        <fullName evidence="8">3-hydroxyacyl-CoA dehydrogenase</fullName>
    </submittedName>
</protein>
<reference evidence="9" key="1">
    <citation type="submission" date="2017-08" db="EMBL/GenBank/DDBJ databases">
        <title>A dynamic microbial community with high functional redundancy inhabits the cold, oxic subseafloor aquifer.</title>
        <authorList>
            <person name="Tully B.J."/>
            <person name="Wheat C.G."/>
            <person name="Glazer B.T."/>
            <person name="Huber J.A."/>
        </authorList>
    </citation>
    <scope>NUCLEOTIDE SEQUENCE [LARGE SCALE GENOMIC DNA]</scope>
</reference>
<dbReference type="GO" id="GO:0004300">
    <property type="term" value="F:enoyl-CoA hydratase activity"/>
    <property type="evidence" value="ECO:0007669"/>
    <property type="project" value="TreeGrafter"/>
</dbReference>
<comment type="caution">
    <text evidence="8">The sequence shown here is derived from an EMBL/GenBank/DDBJ whole genome shotgun (WGS) entry which is preliminary data.</text>
</comment>
<dbReference type="SUPFAM" id="SSF52096">
    <property type="entry name" value="ClpP/crotonase"/>
    <property type="match status" value="1"/>
</dbReference>
<feature type="domain" description="3-hydroxyacyl-CoA dehydrogenase C-terminal" evidence="5">
    <location>
        <begin position="294"/>
        <end position="358"/>
    </location>
</feature>
<dbReference type="AlphaFoldDB" id="A0A2A4SRH3"/>
<dbReference type="Proteomes" id="UP000218113">
    <property type="component" value="Unassembled WGS sequence"/>
</dbReference>
<dbReference type="InterPro" id="IPR050136">
    <property type="entry name" value="FA_oxidation_alpha_subunit"/>
</dbReference>
<feature type="domain" description="3-hydroxyacyl-CoA dehydrogenase C-terminal" evidence="5">
    <location>
        <begin position="192"/>
        <end position="269"/>
    </location>
</feature>
<keyword evidence="2" id="KW-0560">Oxidoreductase</keyword>
<dbReference type="GO" id="GO:0070403">
    <property type="term" value="F:NAD+ binding"/>
    <property type="evidence" value="ECO:0007669"/>
    <property type="project" value="InterPro"/>
</dbReference>
<dbReference type="InterPro" id="IPR014748">
    <property type="entry name" value="Enoyl-CoA_hydra_C"/>
</dbReference>
<evidence type="ECO:0000313" key="8">
    <source>
        <dbReference type="EMBL" id="PCI23996.1"/>
    </source>
</evidence>
<evidence type="ECO:0000259" key="6">
    <source>
        <dbReference type="Pfam" id="PF02737"/>
    </source>
</evidence>
<dbReference type="GO" id="GO:0016509">
    <property type="term" value="F:long-chain (3S)-3-hydroxyacyl-CoA dehydrogenase (NAD+) activity"/>
    <property type="evidence" value="ECO:0007669"/>
    <property type="project" value="TreeGrafter"/>
</dbReference>
<evidence type="ECO:0000256" key="3">
    <source>
        <dbReference type="ARBA" id="ARBA00023027"/>
    </source>
</evidence>
<dbReference type="InterPro" id="IPR008927">
    <property type="entry name" value="6-PGluconate_DH-like_C_sf"/>
</dbReference>
<dbReference type="CDD" id="cd06558">
    <property type="entry name" value="crotonase-like"/>
    <property type="match status" value="1"/>
</dbReference>
<comment type="similarity">
    <text evidence="1">Belongs to the enoyl-CoA hydratase/isomerase family.</text>
</comment>
<feature type="domain" description="3-hydroxyacyl-CoA dehydrogenase NAD binding" evidence="6">
    <location>
        <begin position="11"/>
        <end position="190"/>
    </location>
</feature>
<feature type="domain" description="Enoyl-CoA hydratase/isomerase" evidence="7">
    <location>
        <begin position="386"/>
        <end position="566"/>
    </location>
</feature>
<dbReference type="FunFam" id="3.40.50.720:FF:000009">
    <property type="entry name" value="Fatty oxidation complex, alpha subunit"/>
    <property type="match status" value="1"/>
</dbReference>
<evidence type="ECO:0000256" key="1">
    <source>
        <dbReference type="ARBA" id="ARBA00005254"/>
    </source>
</evidence>
<comment type="catalytic activity">
    <reaction evidence="4">
        <text>a (3S)-3-hydroxyacyl-CoA + NAD(+) = a 3-oxoacyl-CoA + NADH + H(+)</text>
        <dbReference type="Rhea" id="RHEA:22432"/>
        <dbReference type="ChEBI" id="CHEBI:15378"/>
        <dbReference type="ChEBI" id="CHEBI:57318"/>
        <dbReference type="ChEBI" id="CHEBI:57540"/>
        <dbReference type="ChEBI" id="CHEBI:57945"/>
        <dbReference type="ChEBI" id="CHEBI:90726"/>
        <dbReference type="EC" id="1.1.1.35"/>
    </reaction>
</comment>
<dbReference type="InterPro" id="IPR006176">
    <property type="entry name" value="3-OHacyl-CoA_DH_NAD-bd"/>
</dbReference>
<dbReference type="Gene3D" id="3.40.50.720">
    <property type="entry name" value="NAD(P)-binding Rossmann-like Domain"/>
    <property type="match status" value="1"/>
</dbReference>
<sequence>MSEKTVKEISKVCVIGSGTMGAAITQHFLMKGLSVTLLDLKQEFLDRGYKNISTSLDEAVKRRIISEEKKAKLLQNLVCTTSYQDIADREFVVEAVFENFKIKQDVFLEVEKNVSSDCIIASNTSSFSITELGSVMEKQERFLGVHYFFHAAKNKLIEIIPGQKTSQSTVDNLQSFYFSKDKAPIIVKDVQGFAINRFFVPWLNEAARLLEEGLGSISFIDQVAMKTFQVGMGPFALMNATGVPIAMHAAQTLADTFGPMYEPCEKLCKQVELAIDWDCESTDSPKNDEQQIKERLLAMSLGVAAQLVSEGVTDVTDTDLGARLGLRWPVGPFELMNQQGFGEIKTIVEKVFKTWDQPLPSIFNSTEPSKGFSIEHVKAHQIGNTGVIEFNRPDAMNALNEIVVAQLSACFDQLDQNSEIEKIILFGRGKAFVAGADIKFFVDNIAAKDLERIYSFTEFGQKVLAKIENSSKQTIAYLDGLALGGGLELALACQHRVATKKLFLAFPETGIGIYPGLGGTQRTTRLIGKGLAKYLIATGNGLGAEQALEYGLVDTIIQSFADLKDIAQISVDSQASPSIKDFAENAFSSFNGELSPELFKQEIFQKYQKALSRKAPLALQKAMELIEDGAELDLEEALQLEMKSLHWIFSTSDAKSGLEGIIYRKKVSFEGK</sequence>
<gene>
    <name evidence="8" type="ORF">COB67_12110</name>
</gene>
<dbReference type="InterPro" id="IPR029045">
    <property type="entry name" value="ClpP/crotonase-like_dom_sf"/>
</dbReference>